<accession>A0ABS8D4A5</accession>
<dbReference type="InterPro" id="IPR010982">
    <property type="entry name" value="Lambda_DNA-bd_dom_sf"/>
</dbReference>
<dbReference type="PROSITE" id="PS50943">
    <property type="entry name" value="HTH_CROC1"/>
    <property type="match status" value="1"/>
</dbReference>
<dbReference type="Proteomes" id="UP001165395">
    <property type="component" value="Unassembled WGS sequence"/>
</dbReference>
<comment type="caution">
    <text evidence="3">The sequence shown here is derived from an EMBL/GenBank/DDBJ whole genome shotgun (WGS) entry which is preliminary data.</text>
</comment>
<dbReference type="InterPro" id="IPR014710">
    <property type="entry name" value="RmlC-like_jellyroll"/>
</dbReference>
<dbReference type="Gene3D" id="1.10.260.40">
    <property type="entry name" value="lambda repressor-like DNA-binding domains"/>
    <property type="match status" value="1"/>
</dbReference>
<name>A0ABS8D4A5_9NEIS</name>
<dbReference type="Pfam" id="PF07883">
    <property type="entry name" value="Cupin_2"/>
    <property type="match status" value="1"/>
</dbReference>
<organism evidence="3 4">
    <name type="scientific">Leeia speluncae</name>
    <dbReference type="NCBI Taxonomy" id="2884804"/>
    <lineage>
        <taxon>Bacteria</taxon>
        <taxon>Pseudomonadati</taxon>
        <taxon>Pseudomonadota</taxon>
        <taxon>Betaproteobacteria</taxon>
        <taxon>Neisseriales</taxon>
        <taxon>Leeiaceae</taxon>
        <taxon>Leeia</taxon>
    </lineage>
</organism>
<feature type="domain" description="HTH cro/C1-type" evidence="2">
    <location>
        <begin position="8"/>
        <end position="62"/>
    </location>
</feature>
<dbReference type="Gene3D" id="2.60.120.10">
    <property type="entry name" value="Jelly Rolls"/>
    <property type="match status" value="1"/>
</dbReference>
<dbReference type="InterPro" id="IPR011051">
    <property type="entry name" value="RmlC_Cupin_sf"/>
</dbReference>
<keyword evidence="1" id="KW-0238">DNA-binding</keyword>
<keyword evidence="4" id="KW-1185">Reference proteome</keyword>
<dbReference type="EMBL" id="JAJBZT010000002">
    <property type="protein sequence ID" value="MCB6183039.1"/>
    <property type="molecule type" value="Genomic_DNA"/>
</dbReference>
<dbReference type="PANTHER" id="PTHR46797:SF11">
    <property type="entry name" value="HTH-TYPE TRANSCRIPTIONAL REGULATOR PUUR"/>
    <property type="match status" value="1"/>
</dbReference>
<dbReference type="SUPFAM" id="SSF51182">
    <property type="entry name" value="RmlC-like cupins"/>
    <property type="match status" value="1"/>
</dbReference>
<dbReference type="Pfam" id="PF01381">
    <property type="entry name" value="HTH_3"/>
    <property type="match status" value="1"/>
</dbReference>
<dbReference type="InterPro" id="IPR013096">
    <property type="entry name" value="Cupin_2"/>
</dbReference>
<protein>
    <submittedName>
        <fullName evidence="3">Helix-turn-helix domain-containing protein</fullName>
    </submittedName>
</protein>
<dbReference type="CDD" id="cd00093">
    <property type="entry name" value="HTH_XRE"/>
    <property type="match status" value="1"/>
</dbReference>
<dbReference type="SUPFAM" id="SSF47413">
    <property type="entry name" value="lambda repressor-like DNA-binding domains"/>
    <property type="match status" value="1"/>
</dbReference>
<dbReference type="RefSeq" id="WP_227179394.1">
    <property type="nucleotide sequence ID" value="NZ_JAJBZT010000002.1"/>
</dbReference>
<evidence type="ECO:0000259" key="2">
    <source>
        <dbReference type="PROSITE" id="PS50943"/>
    </source>
</evidence>
<dbReference type="SMART" id="SM00530">
    <property type="entry name" value="HTH_XRE"/>
    <property type="match status" value="1"/>
</dbReference>
<proteinExistence type="predicted"/>
<evidence type="ECO:0000313" key="4">
    <source>
        <dbReference type="Proteomes" id="UP001165395"/>
    </source>
</evidence>
<gene>
    <name evidence="3" type="ORF">LIN78_05690</name>
</gene>
<dbReference type="InterPro" id="IPR050807">
    <property type="entry name" value="TransReg_Diox_bact_type"/>
</dbReference>
<dbReference type="InterPro" id="IPR001387">
    <property type="entry name" value="Cro/C1-type_HTH"/>
</dbReference>
<evidence type="ECO:0000313" key="3">
    <source>
        <dbReference type="EMBL" id="MCB6183039.1"/>
    </source>
</evidence>
<reference evidence="3" key="1">
    <citation type="submission" date="2021-10" db="EMBL/GenBank/DDBJ databases">
        <title>The complete genome sequence of Leeia sp. TBRC 13508.</title>
        <authorList>
            <person name="Charoenyingcharoen P."/>
            <person name="Yukphan P."/>
        </authorList>
    </citation>
    <scope>NUCLEOTIDE SEQUENCE</scope>
    <source>
        <strain evidence="3">TBRC 13508</strain>
    </source>
</reference>
<dbReference type="CDD" id="cd02209">
    <property type="entry name" value="cupin_XRE_C"/>
    <property type="match status" value="1"/>
</dbReference>
<dbReference type="PANTHER" id="PTHR46797">
    <property type="entry name" value="HTH-TYPE TRANSCRIPTIONAL REGULATOR"/>
    <property type="match status" value="1"/>
</dbReference>
<evidence type="ECO:0000256" key="1">
    <source>
        <dbReference type="ARBA" id="ARBA00023125"/>
    </source>
</evidence>
<sequence length="182" mass="19720">MAKIGNEIKVLRERRGLSMRELAARAGISHTAISMIEKNEISPSVDTLAAILDVLGSTLVSFFAELKGLYSVSPFYRADDLPEIGERKKISYKAVGQNHPNRSILLLHETYQAGADSGKAISHDAQETGIVISGAVEVTVGTETSILYPGDAYYFDSRLPHTFKNVHEGESVIVSAVSPPSF</sequence>